<accession>A0A917NJQ0</accession>
<reference evidence="4" key="3">
    <citation type="journal article" date="2019" name="Int. J. Syst. Evol. Microbiol.">
        <title>The Global Catalogue of Microorganisms (GCM) 10K type strain sequencing project: providing services to taxonomists for standard genome sequencing and annotation.</title>
        <authorList>
            <consortium name="The Broad Institute Genomics Platform"/>
            <consortium name="The Broad Institute Genome Sequencing Center for Infectious Disease"/>
            <person name="Wu L."/>
            <person name="Ma J."/>
        </authorList>
    </citation>
    <scope>NUCLEOTIDE SEQUENCE [LARGE SCALE GENOMIC DNA]</scope>
    <source>
        <strain evidence="4">JCM 10664</strain>
    </source>
</reference>
<protein>
    <submittedName>
        <fullName evidence="2">Uncharacterized protein</fullName>
    </submittedName>
</protein>
<comment type="caution">
    <text evidence="2">The sequence shown here is derived from an EMBL/GenBank/DDBJ whole genome shotgun (WGS) entry which is preliminary data.</text>
</comment>
<dbReference type="AlphaFoldDB" id="A0A917NJQ0"/>
<gene>
    <name evidence="1" type="ORF">GCM10009545_28040</name>
    <name evidence="2" type="ORF">GCM10011581_44900</name>
</gene>
<reference evidence="2 3" key="2">
    <citation type="journal article" date="2014" name="Int. J. Syst. Evol. Microbiol.">
        <title>Complete genome sequence of Corynebacterium casei LMG S-19264T (=DSM 44701T), isolated from a smear-ripened cheese.</title>
        <authorList>
            <consortium name="US DOE Joint Genome Institute (JGI-PGF)"/>
            <person name="Walter F."/>
            <person name="Albersmeier A."/>
            <person name="Kalinowski J."/>
            <person name="Ruckert C."/>
        </authorList>
    </citation>
    <scope>NUCLEOTIDE SEQUENCE [LARGE SCALE GENOMIC DNA]</scope>
    <source>
        <strain evidence="2 3">CGMCC 4.7206</strain>
    </source>
</reference>
<evidence type="ECO:0000313" key="2">
    <source>
        <dbReference type="EMBL" id="GGJ02843.1"/>
    </source>
</evidence>
<reference evidence="1" key="1">
    <citation type="journal article" date="2014" name="Int. J. Syst. Evol. Microbiol.">
        <title>Complete genome of a new Firmicutes species belonging to the dominant human colonic microbiota ('Ruminococcus bicirculans') reveals two chromosomes and a selective capacity to utilize plant glucans.</title>
        <authorList>
            <consortium name="NISC Comparative Sequencing Program"/>
            <person name="Wegmann U."/>
            <person name="Louis P."/>
            <person name="Goesmann A."/>
            <person name="Henrissat B."/>
            <person name="Duncan S.H."/>
            <person name="Flint H.J."/>
        </authorList>
    </citation>
    <scope>NUCLEOTIDE SEQUENCE</scope>
    <source>
        <strain evidence="1">JCM 10664</strain>
    </source>
</reference>
<reference evidence="2" key="4">
    <citation type="submission" date="2020-09" db="EMBL/GenBank/DDBJ databases">
        <authorList>
            <person name="Sun Q."/>
            <person name="Zhou Y."/>
        </authorList>
    </citation>
    <scope>NUCLEOTIDE SEQUENCE</scope>
    <source>
        <strain evidence="2">CGMCC 4.7206</strain>
    </source>
</reference>
<name>A0A917NJQ0_9PSEU</name>
<proteinExistence type="predicted"/>
<evidence type="ECO:0000313" key="4">
    <source>
        <dbReference type="Proteomes" id="UP001500220"/>
    </source>
</evidence>
<reference evidence="1" key="5">
    <citation type="submission" date="2023-12" db="EMBL/GenBank/DDBJ databases">
        <authorList>
            <person name="Sun Q."/>
            <person name="Inoue M."/>
        </authorList>
    </citation>
    <scope>NUCLEOTIDE SEQUENCE</scope>
    <source>
        <strain evidence="1">JCM 10664</strain>
    </source>
</reference>
<dbReference type="Proteomes" id="UP000597989">
    <property type="component" value="Unassembled WGS sequence"/>
</dbReference>
<organism evidence="2 3">
    <name type="scientific">Saccharopolyspora thermophila</name>
    <dbReference type="NCBI Taxonomy" id="89367"/>
    <lineage>
        <taxon>Bacteria</taxon>
        <taxon>Bacillati</taxon>
        <taxon>Actinomycetota</taxon>
        <taxon>Actinomycetes</taxon>
        <taxon>Pseudonocardiales</taxon>
        <taxon>Pseudonocardiaceae</taxon>
        <taxon>Saccharopolyspora</taxon>
    </lineage>
</organism>
<dbReference type="EMBL" id="BAAAHC010000010">
    <property type="protein sequence ID" value="GAA0524179.1"/>
    <property type="molecule type" value="Genomic_DNA"/>
</dbReference>
<sequence>MTPQARIPIPRTIAGIDPCNLLTPADLALVGGPVGPPHPDNPIAGSCAHLLGSGPENTAAAGFYEPFEKAANRQPRGVQVDVEGHSAWLYCELVSGYQTCTAATAIHQDHSMLTMLSMQGASAADTSDQLFQLTRAALGKLPAV</sequence>
<evidence type="ECO:0000313" key="3">
    <source>
        <dbReference type="Proteomes" id="UP000597989"/>
    </source>
</evidence>
<evidence type="ECO:0000313" key="1">
    <source>
        <dbReference type="EMBL" id="GAA0524179.1"/>
    </source>
</evidence>
<keyword evidence="4" id="KW-1185">Reference proteome</keyword>
<dbReference type="Proteomes" id="UP001500220">
    <property type="component" value="Unassembled WGS sequence"/>
</dbReference>
<dbReference type="EMBL" id="BMMT01000020">
    <property type="protein sequence ID" value="GGJ02843.1"/>
    <property type="molecule type" value="Genomic_DNA"/>
</dbReference>